<dbReference type="GeneID" id="15805051"/>
<proteinExistence type="predicted"/>
<dbReference type="STRING" id="1537102.L1LB77"/>
<accession>L1LB77</accession>
<evidence type="ECO:0000256" key="1">
    <source>
        <dbReference type="SAM" id="MobiDB-lite"/>
    </source>
</evidence>
<dbReference type="VEuPathDB" id="PiroplasmaDB:BEWA_049920"/>
<keyword evidence="3" id="KW-1185">Reference proteome</keyword>
<protein>
    <submittedName>
        <fullName evidence="2">Uncharacterized protein</fullName>
    </submittedName>
</protein>
<sequence>MTHIPTVTIDIQGNTNGGGQGAGSITYYGGSPNQVKLTKIEDPASSGFVKLTHGPPSENSFTVAQVMFGGTQVSDIGASTGDIIQHLEVWYWYGDQDLEQPLLAEVLKENKYTYTSNKGGGTKRADYYKHTISSNYKLAKIKYDITGGRGIRKRIKSSELAFPVTGSVSVYVLYCGNNPALIYVKGTGQSKWYKKPNDSSTTASGDERWEEVPGLSSIILSDLNNTTIECNQWTALREVLNKLPRCNITGTCKEPPKPTPPSHPVLGAAGPLGPRGPDGGAGSDVGEPGEDDAADGRDGEAIVDSKVEGPGDSNHVDEAGGAEGPNVSGPESAESSPPQDAVPGPASLSSSVATSAQAAKFGAGGLATGLVMSWGSISGISSGTLAGSAATFFGGWKLYNRYKGDPWVRQVYIL</sequence>
<dbReference type="RefSeq" id="XP_004831976.1">
    <property type="nucleotide sequence ID" value="XM_004831919.1"/>
</dbReference>
<evidence type="ECO:0000313" key="3">
    <source>
        <dbReference type="Proteomes" id="UP000031512"/>
    </source>
</evidence>
<dbReference type="EMBL" id="ACOU01000007">
    <property type="protein sequence ID" value="EKX72524.1"/>
    <property type="molecule type" value="Genomic_DNA"/>
</dbReference>
<comment type="caution">
    <text evidence="2">The sequence shown here is derived from an EMBL/GenBank/DDBJ whole genome shotgun (WGS) entry which is preliminary data.</text>
</comment>
<dbReference type="Proteomes" id="UP000031512">
    <property type="component" value="Unassembled WGS sequence"/>
</dbReference>
<dbReference type="eggNOG" id="ENOG502RZYA">
    <property type="taxonomic scope" value="Eukaryota"/>
</dbReference>
<name>L1LB77_THEEQ</name>
<dbReference type="AlphaFoldDB" id="L1LB77"/>
<organism evidence="2 3">
    <name type="scientific">Theileria equi strain WA</name>
    <dbReference type="NCBI Taxonomy" id="1537102"/>
    <lineage>
        <taxon>Eukaryota</taxon>
        <taxon>Sar</taxon>
        <taxon>Alveolata</taxon>
        <taxon>Apicomplexa</taxon>
        <taxon>Aconoidasida</taxon>
        <taxon>Piroplasmida</taxon>
        <taxon>Theileriidae</taxon>
        <taxon>Theileria</taxon>
    </lineage>
</organism>
<reference evidence="2 3" key="1">
    <citation type="journal article" date="2012" name="BMC Genomics">
        <title>Comparative genomic analysis and phylogenetic position of Theileria equi.</title>
        <authorList>
            <person name="Kappmeyer L.S."/>
            <person name="Thiagarajan M."/>
            <person name="Herndon D.R."/>
            <person name="Ramsay J.D."/>
            <person name="Caler E."/>
            <person name="Djikeng A."/>
            <person name="Gillespie J.J."/>
            <person name="Lau A.O."/>
            <person name="Roalson E.H."/>
            <person name="Silva J.C."/>
            <person name="Silva M.G."/>
            <person name="Suarez C.E."/>
            <person name="Ueti M.W."/>
            <person name="Nene V.M."/>
            <person name="Mealey R.H."/>
            <person name="Knowles D.P."/>
            <person name="Brayton K.A."/>
        </authorList>
    </citation>
    <scope>NUCLEOTIDE SEQUENCE [LARGE SCALE GENOMIC DNA]</scope>
    <source>
        <strain evidence="2 3">WA</strain>
    </source>
</reference>
<gene>
    <name evidence="2" type="ORF">BEWA_049920</name>
</gene>
<feature type="compositionally biased region" description="Basic and acidic residues" evidence="1">
    <location>
        <begin position="294"/>
        <end position="318"/>
    </location>
</feature>
<dbReference type="KEGG" id="beq:BEWA_049920"/>
<feature type="region of interest" description="Disordered" evidence="1">
    <location>
        <begin position="252"/>
        <end position="349"/>
    </location>
</feature>
<evidence type="ECO:0000313" key="2">
    <source>
        <dbReference type="EMBL" id="EKX72524.1"/>
    </source>
</evidence>